<reference evidence="5" key="1">
    <citation type="journal article" date="2014" name="Nat. Commun.">
        <title>The emerging biofuel crop Camelina sativa retains a highly undifferentiated hexaploid genome structure.</title>
        <authorList>
            <person name="Kagale S."/>
            <person name="Koh C."/>
            <person name="Nixon J."/>
            <person name="Bollina V."/>
            <person name="Clarke W.E."/>
            <person name="Tuteja R."/>
            <person name="Spillane C."/>
            <person name="Robinson S.J."/>
            <person name="Links M.G."/>
            <person name="Clarke C."/>
            <person name="Higgins E.E."/>
            <person name="Huebert T."/>
            <person name="Sharpe A.G."/>
            <person name="Parkin I.A."/>
        </authorList>
    </citation>
    <scope>NUCLEOTIDE SEQUENCE [LARGE SCALE GENOMIC DNA]</scope>
    <source>
        <strain evidence="5">cv. DH55</strain>
    </source>
</reference>
<dbReference type="Proteomes" id="UP000694864">
    <property type="component" value="Chromosome 14"/>
</dbReference>
<evidence type="ECO:0000313" key="6">
    <source>
        <dbReference type="RefSeq" id="XP_010457224.1"/>
    </source>
</evidence>
<comment type="subcellular location">
    <subcellularLocation>
        <location evidence="1">Nucleus</location>
    </subcellularLocation>
</comment>
<feature type="region of interest" description="Disordered" evidence="4">
    <location>
        <begin position="106"/>
        <end position="143"/>
    </location>
</feature>
<gene>
    <name evidence="6" type="primary">LOC104738728</name>
</gene>
<proteinExistence type="inferred from homology"/>
<name>A0ABM0VJM1_CAMSA</name>
<evidence type="ECO:0000313" key="5">
    <source>
        <dbReference type="Proteomes" id="UP000694864"/>
    </source>
</evidence>
<evidence type="ECO:0000256" key="1">
    <source>
        <dbReference type="ARBA" id="ARBA00004123"/>
    </source>
</evidence>
<dbReference type="RefSeq" id="XP_010457224.1">
    <property type="nucleotide sequence ID" value="XM_010458922.1"/>
</dbReference>
<sequence>MYPKQQVKLYNYSLETMNKDDNVERKETMMTIDDRGREDEDEEDKKIDTFFRLIKNYQEARKRRREELAENSSVGRKKSNGGERSRIVVPAFQPEDFSQCRTDLKPLMTVSDHKEEDTKVKQEEEEEAEKLKQDKALDLNLTL</sequence>
<protein>
    <submittedName>
        <fullName evidence="6">Protein NIM1-INTERACTING 1-like</fullName>
    </submittedName>
</protein>
<keyword evidence="5" id="KW-1185">Reference proteome</keyword>
<evidence type="ECO:0000256" key="3">
    <source>
        <dbReference type="ARBA" id="ARBA00023242"/>
    </source>
</evidence>
<evidence type="ECO:0000256" key="4">
    <source>
        <dbReference type="SAM" id="MobiDB-lite"/>
    </source>
</evidence>
<evidence type="ECO:0000256" key="2">
    <source>
        <dbReference type="ARBA" id="ARBA00009937"/>
    </source>
</evidence>
<reference evidence="6" key="2">
    <citation type="submission" date="2025-08" db="UniProtKB">
        <authorList>
            <consortium name="RefSeq"/>
        </authorList>
    </citation>
    <scope>IDENTIFICATION</scope>
    <source>
        <tissue evidence="6">Leaf</tissue>
    </source>
</reference>
<dbReference type="PANTHER" id="PTHR33669:SF1">
    <property type="entry name" value="PROTEIN NIM1-INTERACTING 1"/>
    <property type="match status" value="1"/>
</dbReference>
<dbReference type="GeneID" id="104738728"/>
<accession>A0ABM0VJM1</accession>
<dbReference type="Pfam" id="PF15699">
    <property type="entry name" value="NPR1_interact"/>
    <property type="match status" value="1"/>
</dbReference>
<keyword evidence="3" id="KW-0539">Nucleus</keyword>
<dbReference type="InterPro" id="IPR031425">
    <property type="entry name" value="NPR1/NH1-interacting"/>
</dbReference>
<feature type="compositionally biased region" description="Basic and acidic residues" evidence="4">
    <location>
        <begin position="111"/>
        <end position="122"/>
    </location>
</feature>
<feature type="region of interest" description="Disordered" evidence="4">
    <location>
        <begin position="63"/>
        <end position="87"/>
    </location>
</feature>
<comment type="similarity">
    <text evidence="2">Belongs to the NPR1-interactor family.</text>
</comment>
<dbReference type="PANTHER" id="PTHR33669">
    <property type="entry name" value="PROTEIN NEGATIVE REGULATOR OF RESISTANCE"/>
    <property type="match status" value="1"/>
</dbReference>
<organism evidence="5 6">
    <name type="scientific">Camelina sativa</name>
    <name type="common">False flax</name>
    <name type="synonym">Myagrum sativum</name>
    <dbReference type="NCBI Taxonomy" id="90675"/>
    <lineage>
        <taxon>Eukaryota</taxon>
        <taxon>Viridiplantae</taxon>
        <taxon>Streptophyta</taxon>
        <taxon>Embryophyta</taxon>
        <taxon>Tracheophyta</taxon>
        <taxon>Spermatophyta</taxon>
        <taxon>Magnoliopsida</taxon>
        <taxon>eudicotyledons</taxon>
        <taxon>Gunneridae</taxon>
        <taxon>Pentapetalae</taxon>
        <taxon>rosids</taxon>
        <taxon>malvids</taxon>
        <taxon>Brassicales</taxon>
        <taxon>Brassicaceae</taxon>
        <taxon>Camelineae</taxon>
        <taxon>Camelina</taxon>
    </lineage>
</organism>